<proteinExistence type="predicted"/>
<dbReference type="Pfam" id="PF20091">
    <property type="entry name" value="Abhydrolase_10"/>
    <property type="match status" value="1"/>
</dbReference>
<evidence type="ECO:0000313" key="2">
    <source>
        <dbReference type="EMBL" id="QQC67971.1"/>
    </source>
</evidence>
<protein>
    <submittedName>
        <fullName evidence="2">JDVT-CTERM domain-containing protein</fullName>
    </submittedName>
</protein>
<feature type="domain" description="Alpha/beta hydrolase" evidence="1">
    <location>
        <begin position="18"/>
        <end position="448"/>
    </location>
</feature>
<dbReference type="InterPro" id="IPR045394">
    <property type="entry name" value="Abhydrolase_dom"/>
</dbReference>
<keyword evidence="3" id="KW-1185">Reference proteome</keyword>
<dbReference type="AlphaFoldDB" id="A0A7T4NA00"/>
<dbReference type="EMBL" id="CP066077">
    <property type="protein sequence ID" value="QQC67971.1"/>
    <property type="molecule type" value="Genomic_DNA"/>
</dbReference>
<accession>A0A7T4NA00</accession>
<dbReference type="RefSeq" id="WP_042329623.1">
    <property type="nucleotide sequence ID" value="NZ_CP066077.1"/>
</dbReference>
<gene>
    <name evidence="2" type="ORF">I6I06_28765</name>
</gene>
<name>A0A7T4NA00_9BURK</name>
<organism evidence="2 3">
    <name type="scientific">Paraburkholderia ginsengisoli</name>
    <dbReference type="NCBI Taxonomy" id="311231"/>
    <lineage>
        <taxon>Bacteria</taxon>
        <taxon>Pseudomonadati</taxon>
        <taxon>Pseudomonadota</taxon>
        <taxon>Betaproteobacteria</taxon>
        <taxon>Burkholderiales</taxon>
        <taxon>Burkholderiaceae</taxon>
        <taxon>Paraburkholderia</taxon>
    </lineage>
</organism>
<dbReference type="Proteomes" id="UP000595610">
    <property type="component" value="Plasmid unnamed"/>
</dbReference>
<dbReference type="NCBIfam" id="NF033191">
    <property type="entry name" value="JDVT-CTERM"/>
    <property type="match status" value="1"/>
</dbReference>
<geneLocation type="plasmid" evidence="2 3">
    <name>unnamed</name>
</geneLocation>
<dbReference type="KEGG" id="pgis:I6I06_28765"/>
<reference evidence="2 3" key="1">
    <citation type="submission" date="2020-12" db="EMBL/GenBank/DDBJ databases">
        <title>FDA dAtabase for Regulatory Grade micrObial Sequences (FDA-ARGOS): Supporting development and validation of Infectious Disease Dx tests.</title>
        <authorList>
            <person name="Nelson B."/>
            <person name="Plummer A."/>
            <person name="Tallon L."/>
            <person name="Sadzewicz L."/>
            <person name="Zhao X."/>
            <person name="Boylan J."/>
            <person name="Ott S."/>
            <person name="Bowen H."/>
            <person name="Vavikolanu K."/>
            <person name="Mehta A."/>
            <person name="Aluvathingal J."/>
            <person name="Nadendla S."/>
            <person name="Myers T."/>
            <person name="Yan Y."/>
            <person name="Sichtig H."/>
        </authorList>
    </citation>
    <scope>NUCLEOTIDE SEQUENCE [LARGE SCALE GENOMIC DNA]</scope>
    <source>
        <strain evidence="2 3">FDAARGOS_1049</strain>
        <plasmid evidence="2 3">unnamed</plasmid>
    </source>
</reference>
<keyword evidence="2" id="KW-0614">Plasmid</keyword>
<sequence length="630" mass="66951">MLISAWAEATVPTPSVAGPIASVLGNSNHNYTFFASDLGLASRGYVEQEYFYSGTANSYDATIAGGIGARATPSTTANIVTSGNPYKTRMVVRRPSDPAKFNGIVVVEWLNATSNYDVEALWLRSHEFLMREGYAWVGITAQSVTITNATLGLKAFSPDRYGSLDLTAGGKFTSGDPLSYDVYAQGIQAIRSGAVLGSVQSGLKKIIAAGVSQSAGRVSVFLNAVQPRDTPVVDAALLYIGGEKLRTDLPIPVMKLLTENEYVAPSSANEITSLQPDTNLIRTWSITGASHSDWESFAARYPLLQRDQPTAALFDSCSLPSRSRVPDRFVQSAAIDWLRKWSLGLATPPGSPTITLGSDGVTVQRDSRGIALGGIRLAPLAVPVALDQGYNTGNGTCFLNGYHLPFDTATLNALYPTHAGYFSAFQQAADANVKAGYVLPADQADMVADAQHSIYGMGTDCGTLCKNVAQFPIQGTTELLRDHTKFLYMHGGDELLKSVDAATLSVSRGYAASNTSTKKTQFSQAAKWLQQYQSQVNAQLSAGNVTTQQASLLSGYAGQLITQLEQLGADPSSVALDMSAVNDLWGTPGGTVGGGGCTIGNGRFDPTLIALALFAAFGLMRRRKQVRLKS</sequence>
<evidence type="ECO:0000259" key="1">
    <source>
        <dbReference type="Pfam" id="PF20091"/>
    </source>
</evidence>
<evidence type="ECO:0000313" key="3">
    <source>
        <dbReference type="Proteomes" id="UP000595610"/>
    </source>
</evidence>